<feature type="region of interest" description="Disordered" evidence="1">
    <location>
        <begin position="126"/>
        <end position="147"/>
    </location>
</feature>
<keyword evidence="2" id="KW-1133">Transmembrane helix</keyword>
<evidence type="ECO:0000313" key="4">
    <source>
        <dbReference type="Proteomes" id="UP001396898"/>
    </source>
</evidence>
<keyword evidence="2" id="KW-0472">Membrane</keyword>
<keyword evidence="4" id="KW-1185">Reference proteome</keyword>
<comment type="caution">
    <text evidence="3">The sequence shown here is derived from an EMBL/GenBank/DDBJ whole genome shotgun (WGS) entry which is preliminary data.</text>
</comment>
<name>A0ABR1RMX6_9PEZI</name>
<feature type="transmembrane region" description="Helical" evidence="2">
    <location>
        <begin position="92"/>
        <end position="113"/>
    </location>
</feature>
<protein>
    <recommendedName>
        <fullName evidence="5">Apple domain-containing protein</fullName>
    </recommendedName>
</protein>
<dbReference type="Proteomes" id="UP001396898">
    <property type="component" value="Unassembled WGS sequence"/>
</dbReference>
<accession>A0ABR1RMX6</accession>
<proteinExistence type="predicted"/>
<gene>
    <name evidence="3" type="ORF">PG991_008733</name>
</gene>
<reference evidence="3 4" key="1">
    <citation type="submission" date="2023-01" db="EMBL/GenBank/DDBJ databases">
        <title>Analysis of 21 Apiospora genomes using comparative genomics revels a genus with tremendous synthesis potential of carbohydrate active enzymes and secondary metabolites.</title>
        <authorList>
            <person name="Sorensen T."/>
        </authorList>
    </citation>
    <scope>NUCLEOTIDE SEQUENCE [LARGE SCALE GENOMIC DNA]</scope>
    <source>
        <strain evidence="3 4">CBS 20057</strain>
    </source>
</reference>
<evidence type="ECO:0000313" key="3">
    <source>
        <dbReference type="EMBL" id="KAK8015845.1"/>
    </source>
</evidence>
<keyword evidence="2" id="KW-0812">Transmembrane</keyword>
<evidence type="ECO:0008006" key="5">
    <source>
        <dbReference type="Google" id="ProtNLM"/>
    </source>
</evidence>
<organism evidence="3 4">
    <name type="scientific">Apiospora marii</name>
    <dbReference type="NCBI Taxonomy" id="335849"/>
    <lineage>
        <taxon>Eukaryota</taxon>
        <taxon>Fungi</taxon>
        <taxon>Dikarya</taxon>
        <taxon>Ascomycota</taxon>
        <taxon>Pezizomycotina</taxon>
        <taxon>Sordariomycetes</taxon>
        <taxon>Xylariomycetidae</taxon>
        <taxon>Amphisphaeriales</taxon>
        <taxon>Apiosporaceae</taxon>
        <taxon>Apiospora</taxon>
    </lineage>
</organism>
<sequence length="299" mass="31024">MSGNDAPEAVEYTASYPEAVWNHQQDPKSYASAPSLQQQPIQQYKQSFPCSQTSSPHGGYGVASSNAFGGGVNGNGVGSKKRNRTICGISRGIFIALAIMAVVFIAAAIGGGVGGSMAVKSAYEDGAKGASDKGPAPDASSSPTVTAAATISATGTTSSGASTATSTAEGFYMPPTEGVQLALDCPRLNGDKVAVRYRDDYEASFTLACGTDKIGRDFDLFGATVYTYTDCMRLCVSYNIERHTTDCQGVSFAADAIAPCHARTGHAFAKFKLSVGKQDPDLEVTHALGAVCAFFEVLN</sequence>
<dbReference type="EMBL" id="JAQQWI010000012">
    <property type="protein sequence ID" value="KAK8015845.1"/>
    <property type="molecule type" value="Genomic_DNA"/>
</dbReference>
<evidence type="ECO:0000256" key="2">
    <source>
        <dbReference type="SAM" id="Phobius"/>
    </source>
</evidence>
<evidence type="ECO:0000256" key="1">
    <source>
        <dbReference type="SAM" id="MobiDB-lite"/>
    </source>
</evidence>